<evidence type="ECO:0000313" key="3">
    <source>
        <dbReference type="Proteomes" id="UP000281261"/>
    </source>
</evidence>
<protein>
    <submittedName>
        <fullName evidence="2">Uncharacterized protein</fullName>
    </submittedName>
</protein>
<proteinExistence type="predicted"/>
<gene>
    <name evidence="2" type="ORF">DRH29_00810</name>
</gene>
<reference evidence="2 3" key="1">
    <citation type="submission" date="2018-06" db="EMBL/GenBank/DDBJ databases">
        <title>Extensive metabolic versatility and redundancy in microbially diverse, dynamic hydrothermal sediments.</title>
        <authorList>
            <person name="Dombrowski N."/>
            <person name="Teske A."/>
            <person name="Baker B.J."/>
        </authorList>
    </citation>
    <scope>NUCLEOTIDE SEQUENCE [LARGE SCALE GENOMIC DNA]</scope>
    <source>
        <strain evidence="2">B79_G16</strain>
    </source>
</reference>
<comment type="caution">
    <text evidence="2">The sequence shown here is derived from an EMBL/GenBank/DDBJ whole genome shotgun (WGS) entry which is preliminary data.</text>
</comment>
<dbReference type="Proteomes" id="UP000281261">
    <property type="component" value="Unassembled WGS sequence"/>
</dbReference>
<feature type="compositionally biased region" description="Low complexity" evidence="1">
    <location>
        <begin position="98"/>
        <end position="111"/>
    </location>
</feature>
<evidence type="ECO:0000256" key="1">
    <source>
        <dbReference type="SAM" id="MobiDB-lite"/>
    </source>
</evidence>
<accession>A0A420ZDJ0</accession>
<evidence type="ECO:0000313" key="2">
    <source>
        <dbReference type="EMBL" id="RLC37621.1"/>
    </source>
</evidence>
<organism evidence="2 3">
    <name type="scientific">candidate division Kazan bacterium</name>
    <dbReference type="NCBI Taxonomy" id="2202143"/>
    <lineage>
        <taxon>Bacteria</taxon>
        <taxon>Bacteria division Kazan-3B-28</taxon>
    </lineage>
</organism>
<name>A0A420ZDJ0_UNCK3</name>
<feature type="region of interest" description="Disordered" evidence="1">
    <location>
        <begin position="97"/>
        <end position="116"/>
    </location>
</feature>
<dbReference type="AlphaFoldDB" id="A0A420ZDJ0"/>
<dbReference type="EMBL" id="QMNG01000002">
    <property type="protein sequence ID" value="RLC37621.1"/>
    <property type="molecule type" value="Genomic_DNA"/>
</dbReference>
<sequence length="251" mass="27319">MSKIRSIFAIALILGLVIAEFWPSTGELKTPSPVPQAEAKYDDLISSILDSYIDIEYQIPDRSKISTFVDFDLPRPSSIDQDTFTVSQLSGYTSSVLSDDPTLPDTSYSSSSPPPSSILNKVVPPFGSPLYTAYQDGAKAWYQKDDNVLVIYPNENIGSFNASTGMPSTWLKQELAYEPIDDANAISNYIKNYRAEVVAETTRWVLMEFPSGGVVKVIKPSFASSNQETTGVSVGSPAYGNLPSVLPGYGN</sequence>